<organism evidence="1 2">
    <name type="scientific">Rubroshorea leprosula</name>
    <dbReference type="NCBI Taxonomy" id="152421"/>
    <lineage>
        <taxon>Eukaryota</taxon>
        <taxon>Viridiplantae</taxon>
        <taxon>Streptophyta</taxon>
        <taxon>Embryophyta</taxon>
        <taxon>Tracheophyta</taxon>
        <taxon>Spermatophyta</taxon>
        <taxon>Magnoliopsida</taxon>
        <taxon>eudicotyledons</taxon>
        <taxon>Gunneridae</taxon>
        <taxon>Pentapetalae</taxon>
        <taxon>rosids</taxon>
        <taxon>malvids</taxon>
        <taxon>Malvales</taxon>
        <taxon>Dipterocarpaceae</taxon>
        <taxon>Rubroshorea</taxon>
    </lineage>
</organism>
<name>A0AAV5L4Y7_9ROSI</name>
<accession>A0AAV5L4Y7</accession>
<protein>
    <submittedName>
        <fullName evidence="1">Uncharacterized protein</fullName>
    </submittedName>
</protein>
<dbReference type="AlphaFoldDB" id="A0AAV5L4Y7"/>
<evidence type="ECO:0000313" key="1">
    <source>
        <dbReference type="EMBL" id="GKV32163.1"/>
    </source>
</evidence>
<gene>
    <name evidence="1" type="ORF">SLEP1_g40787</name>
</gene>
<evidence type="ECO:0000313" key="2">
    <source>
        <dbReference type="Proteomes" id="UP001054252"/>
    </source>
</evidence>
<sequence>MQNYIQRFAAICAAPCCCNFAATLQPLHPHFNNICSLACCTLLLPCFGAALPASFAARGVAWTSFHLLLLVQL</sequence>
<proteinExistence type="predicted"/>
<reference evidence="1 2" key="1">
    <citation type="journal article" date="2021" name="Commun. Biol.">
        <title>The genome of Shorea leprosula (Dipterocarpaceae) highlights the ecological relevance of drought in aseasonal tropical rainforests.</title>
        <authorList>
            <person name="Ng K.K.S."/>
            <person name="Kobayashi M.J."/>
            <person name="Fawcett J.A."/>
            <person name="Hatakeyama M."/>
            <person name="Paape T."/>
            <person name="Ng C.H."/>
            <person name="Ang C.C."/>
            <person name="Tnah L.H."/>
            <person name="Lee C.T."/>
            <person name="Nishiyama T."/>
            <person name="Sese J."/>
            <person name="O'Brien M.J."/>
            <person name="Copetti D."/>
            <person name="Mohd Noor M.I."/>
            <person name="Ong R.C."/>
            <person name="Putra M."/>
            <person name="Sireger I.Z."/>
            <person name="Indrioko S."/>
            <person name="Kosugi Y."/>
            <person name="Izuno A."/>
            <person name="Isagi Y."/>
            <person name="Lee S.L."/>
            <person name="Shimizu K.K."/>
        </authorList>
    </citation>
    <scope>NUCLEOTIDE SEQUENCE [LARGE SCALE GENOMIC DNA]</scope>
    <source>
        <strain evidence="1">214</strain>
    </source>
</reference>
<comment type="caution">
    <text evidence="1">The sequence shown here is derived from an EMBL/GenBank/DDBJ whole genome shotgun (WGS) entry which is preliminary data.</text>
</comment>
<keyword evidence="2" id="KW-1185">Reference proteome</keyword>
<dbReference type="Proteomes" id="UP001054252">
    <property type="component" value="Unassembled WGS sequence"/>
</dbReference>
<dbReference type="EMBL" id="BPVZ01000094">
    <property type="protein sequence ID" value="GKV32163.1"/>
    <property type="molecule type" value="Genomic_DNA"/>
</dbReference>